<feature type="region of interest" description="Disordered" evidence="11">
    <location>
        <begin position="1"/>
        <end position="58"/>
    </location>
</feature>
<evidence type="ECO:0000313" key="13">
    <source>
        <dbReference type="EMBL" id="TFK30349.1"/>
    </source>
</evidence>
<feature type="transmembrane region" description="Helical" evidence="10">
    <location>
        <begin position="352"/>
        <end position="371"/>
    </location>
</feature>
<evidence type="ECO:0000256" key="5">
    <source>
        <dbReference type="ARBA" id="ARBA00022692"/>
    </source>
</evidence>
<comment type="subcellular location">
    <subcellularLocation>
        <location evidence="2 10">Membrane</location>
        <topology evidence="2 10">Multi-pass membrane protein</topology>
    </subcellularLocation>
</comment>
<feature type="transmembrane region" description="Helical" evidence="10">
    <location>
        <begin position="287"/>
        <end position="313"/>
    </location>
</feature>
<keyword evidence="7 10" id="KW-0720">Serine protease</keyword>
<keyword evidence="9 10" id="KW-0472">Membrane</keyword>
<dbReference type="InterPro" id="IPR002610">
    <property type="entry name" value="Peptidase_S54_rhomboid-like"/>
</dbReference>
<gene>
    <name evidence="13" type="ORF">FA15DRAFT_662294</name>
</gene>
<name>A0A5C3LBC1_COPMA</name>
<proteinExistence type="inferred from homology"/>
<dbReference type="OrthoDB" id="2146116at2759"/>
<dbReference type="AlphaFoldDB" id="A0A5C3LBC1"/>
<evidence type="ECO:0000256" key="10">
    <source>
        <dbReference type="RuleBase" id="RU362115"/>
    </source>
</evidence>
<comment type="catalytic activity">
    <reaction evidence="1 10">
        <text>Cleaves type-1 transmembrane domains using a catalytic dyad composed of serine and histidine that are contributed by different transmembrane domains.</text>
        <dbReference type="EC" id="3.4.21.105"/>
    </reaction>
</comment>
<dbReference type="EC" id="3.4.21.105" evidence="10"/>
<feature type="transmembrane region" description="Helical" evidence="10">
    <location>
        <begin position="437"/>
        <end position="454"/>
    </location>
</feature>
<feature type="domain" description="Peptidase S54 rhomboid" evidence="12">
    <location>
        <begin position="285"/>
        <end position="422"/>
    </location>
</feature>
<dbReference type="Gene3D" id="1.20.1540.10">
    <property type="entry name" value="Rhomboid-like"/>
    <property type="match status" value="1"/>
</dbReference>
<evidence type="ECO:0000256" key="1">
    <source>
        <dbReference type="ARBA" id="ARBA00000156"/>
    </source>
</evidence>
<dbReference type="Pfam" id="PF01694">
    <property type="entry name" value="Rhomboid"/>
    <property type="match status" value="1"/>
</dbReference>
<keyword evidence="14" id="KW-1185">Reference proteome</keyword>
<dbReference type="SUPFAM" id="SSF144091">
    <property type="entry name" value="Rhomboid-like"/>
    <property type="match status" value="1"/>
</dbReference>
<evidence type="ECO:0000256" key="6">
    <source>
        <dbReference type="ARBA" id="ARBA00022801"/>
    </source>
</evidence>
<feature type="transmembrane region" description="Helical" evidence="10">
    <location>
        <begin position="325"/>
        <end position="346"/>
    </location>
</feature>
<evidence type="ECO:0000256" key="4">
    <source>
        <dbReference type="ARBA" id="ARBA00022670"/>
    </source>
</evidence>
<evidence type="ECO:0000256" key="2">
    <source>
        <dbReference type="ARBA" id="ARBA00004141"/>
    </source>
</evidence>
<dbReference type="Proteomes" id="UP000307440">
    <property type="component" value="Unassembled WGS sequence"/>
</dbReference>
<protein>
    <recommendedName>
        <fullName evidence="10">Rhomboid-type serine protease</fullName>
        <ecNumber evidence="10">3.4.21.105</ecNumber>
    </recommendedName>
</protein>
<comment type="similarity">
    <text evidence="3 10">Belongs to the peptidase S54 family.</text>
</comment>
<dbReference type="InterPro" id="IPR035952">
    <property type="entry name" value="Rhomboid-like_sf"/>
</dbReference>
<dbReference type="PANTHER" id="PTHR22936:SF69">
    <property type="entry name" value="RHOMBOID-LIKE PROTEIN"/>
    <property type="match status" value="1"/>
</dbReference>
<evidence type="ECO:0000256" key="7">
    <source>
        <dbReference type="ARBA" id="ARBA00022825"/>
    </source>
</evidence>
<accession>A0A5C3LBC1</accession>
<dbReference type="PANTHER" id="PTHR22936">
    <property type="entry name" value="RHOMBOID-RELATED"/>
    <property type="match status" value="1"/>
</dbReference>
<dbReference type="STRING" id="230819.A0A5C3LBC1"/>
<evidence type="ECO:0000259" key="12">
    <source>
        <dbReference type="Pfam" id="PF01694"/>
    </source>
</evidence>
<comment type="function">
    <text evidence="10">Serine protease involved in intramembrane proteolysis.</text>
</comment>
<dbReference type="GO" id="GO:0006508">
    <property type="term" value="P:proteolysis"/>
    <property type="evidence" value="ECO:0007669"/>
    <property type="project" value="UniProtKB-KW"/>
</dbReference>
<feature type="transmembrane region" description="Helical" evidence="10">
    <location>
        <begin position="183"/>
        <end position="203"/>
    </location>
</feature>
<keyword evidence="5 10" id="KW-0812">Transmembrane</keyword>
<evidence type="ECO:0000313" key="14">
    <source>
        <dbReference type="Proteomes" id="UP000307440"/>
    </source>
</evidence>
<feature type="transmembrane region" description="Helical" evidence="10">
    <location>
        <begin position="408"/>
        <end position="425"/>
    </location>
</feature>
<evidence type="ECO:0000256" key="8">
    <source>
        <dbReference type="ARBA" id="ARBA00022989"/>
    </source>
</evidence>
<organism evidence="13 14">
    <name type="scientific">Coprinopsis marcescibilis</name>
    <name type="common">Agaric fungus</name>
    <name type="synonym">Psathyrella marcescibilis</name>
    <dbReference type="NCBI Taxonomy" id="230819"/>
    <lineage>
        <taxon>Eukaryota</taxon>
        <taxon>Fungi</taxon>
        <taxon>Dikarya</taxon>
        <taxon>Basidiomycota</taxon>
        <taxon>Agaricomycotina</taxon>
        <taxon>Agaricomycetes</taxon>
        <taxon>Agaricomycetidae</taxon>
        <taxon>Agaricales</taxon>
        <taxon>Agaricineae</taxon>
        <taxon>Psathyrellaceae</taxon>
        <taxon>Coprinopsis</taxon>
    </lineage>
</organism>
<reference evidence="13 14" key="1">
    <citation type="journal article" date="2019" name="Nat. Ecol. Evol.">
        <title>Megaphylogeny resolves global patterns of mushroom evolution.</title>
        <authorList>
            <person name="Varga T."/>
            <person name="Krizsan K."/>
            <person name="Foldi C."/>
            <person name="Dima B."/>
            <person name="Sanchez-Garcia M."/>
            <person name="Sanchez-Ramirez S."/>
            <person name="Szollosi G.J."/>
            <person name="Szarkandi J.G."/>
            <person name="Papp V."/>
            <person name="Albert L."/>
            <person name="Andreopoulos W."/>
            <person name="Angelini C."/>
            <person name="Antonin V."/>
            <person name="Barry K.W."/>
            <person name="Bougher N.L."/>
            <person name="Buchanan P."/>
            <person name="Buyck B."/>
            <person name="Bense V."/>
            <person name="Catcheside P."/>
            <person name="Chovatia M."/>
            <person name="Cooper J."/>
            <person name="Damon W."/>
            <person name="Desjardin D."/>
            <person name="Finy P."/>
            <person name="Geml J."/>
            <person name="Haridas S."/>
            <person name="Hughes K."/>
            <person name="Justo A."/>
            <person name="Karasinski D."/>
            <person name="Kautmanova I."/>
            <person name="Kiss B."/>
            <person name="Kocsube S."/>
            <person name="Kotiranta H."/>
            <person name="LaButti K.M."/>
            <person name="Lechner B.E."/>
            <person name="Liimatainen K."/>
            <person name="Lipzen A."/>
            <person name="Lukacs Z."/>
            <person name="Mihaltcheva S."/>
            <person name="Morgado L.N."/>
            <person name="Niskanen T."/>
            <person name="Noordeloos M.E."/>
            <person name="Ohm R.A."/>
            <person name="Ortiz-Santana B."/>
            <person name="Ovrebo C."/>
            <person name="Racz N."/>
            <person name="Riley R."/>
            <person name="Savchenko A."/>
            <person name="Shiryaev A."/>
            <person name="Soop K."/>
            <person name="Spirin V."/>
            <person name="Szebenyi C."/>
            <person name="Tomsovsky M."/>
            <person name="Tulloss R.E."/>
            <person name="Uehling J."/>
            <person name="Grigoriev I.V."/>
            <person name="Vagvolgyi C."/>
            <person name="Papp T."/>
            <person name="Martin F.M."/>
            <person name="Miettinen O."/>
            <person name="Hibbett D.S."/>
            <person name="Nagy L.G."/>
        </authorList>
    </citation>
    <scope>NUCLEOTIDE SEQUENCE [LARGE SCALE GENOMIC DNA]</scope>
    <source>
        <strain evidence="13 14">CBS 121175</strain>
    </source>
</reference>
<evidence type="ECO:0000256" key="9">
    <source>
        <dbReference type="ARBA" id="ARBA00023136"/>
    </source>
</evidence>
<keyword evidence="4 10" id="KW-0645">Protease</keyword>
<dbReference type="GO" id="GO:0004252">
    <property type="term" value="F:serine-type endopeptidase activity"/>
    <property type="evidence" value="ECO:0007669"/>
    <property type="project" value="InterPro"/>
</dbReference>
<dbReference type="GO" id="GO:0016020">
    <property type="term" value="C:membrane"/>
    <property type="evidence" value="ECO:0007669"/>
    <property type="project" value="UniProtKB-SubCell"/>
</dbReference>
<keyword evidence="6 10" id="KW-0378">Hydrolase</keyword>
<evidence type="ECO:0000256" key="11">
    <source>
        <dbReference type="SAM" id="MobiDB-lite"/>
    </source>
</evidence>
<dbReference type="InterPro" id="IPR022764">
    <property type="entry name" value="Peptidase_S54_rhomboid_dom"/>
</dbReference>
<evidence type="ECO:0000256" key="3">
    <source>
        <dbReference type="ARBA" id="ARBA00009045"/>
    </source>
</evidence>
<dbReference type="EMBL" id="ML210146">
    <property type="protein sequence ID" value="TFK30349.1"/>
    <property type="molecule type" value="Genomic_DNA"/>
</dbReference>
<feature type="transmembrane region" description="Helical" evidence="10">
    <location>
        <begin position="383"/>
        <end position="402"/>
    </location>
</feature>
<sequence length="494" mass="54230">MSHKLPNYDLNEYEEARLEHSQSPNVKQPIPSMPTAHPSDEFRVNGPSNHAKTGSMDFDYGLKRNQSLNSDIGSQYTDGRAWKDEPFAPPQPTESAAFQKNYASKDYLGERYDVEQLSTAMDDSPQAPLVPNAKSVNHGYYNLEYDDTNAQKQPKGFLAKLRAHYPLEQRIENKKRGIGVQRYPVVVWVLTAVMIGVCIYELVLNAREQGSPISTKPIINPMLGPSSSALINLGARFPPCMKLVADVPPSTRIGCMNNTANPVTSVCTVADLCGFGGIPSDGEPNQWFRFITAIFLHAGIVHLLLNMLAQLVLSAQIERDMGSTGFLLVYFSAGIFGNVLGGNFALVGIPSVGASGAIFGTLAVTWVDLMAHWKLQYRPVRKLIFMTIELGIGIAIGFIPYVDNFAHIGGFVMGLLVGTVFYPVISQTKRHKIIMWSFRIAAIPLAIVPFIFLARNFYTSDPYAACAGCRYLSCIPMAANNYCKGTGLTTTPSQ</sequence>
<keyword evidence="8 10" id="KW-1133">Transmembrane helix</keyword>